<gene>
    <name evidence="13" type="ORF">Cs308_0081</name>
</gene>
<dbReference type="SMART" id="SM00869">
    <property type="entry name" value="Autotransporter"/>
    <property type="match status" value="1"/>
</dbReference>
<dbReference type="NCBIfam" id="TIGR01376">
    <property type="entry name" value="POMP_repeat"/>
    <property type="match status" value="1"/>
</dbReference>
<reference evidence="14" key="1">
    <citation type="submission" date="2016-03" db="EMBL/GenBank/DDBJ databases">
        <title>Culture-independent genomics supports pathogen discovery for uncultivable bacteria within the genus Chlamydia.</title>
        <authorList>
            <person name="Taylor-Brown A."/>
            <person name="Bachmann N.L."/>
            <person name="Borel N."/>
            <person name="Polkinghorne A."/>
        </authorList>
    </citation>
    <scope>NUCLEOTIDE SEQUENCE [LARGE SCALE GENOMIC DNA]</scope>
    <source>
        <strain evidence="14">2742-308</strain>
    </source>
</reference>
<evidence type="ECO:0000313" key="14">
    <source>
        <dbReference type="Proteomes" id="UP000078162"/>
    </source>
</evidence>
<evidence type="ECO:0000256" key="7">
    <source>
        <dbReference type="ARBA" id="ARBA00022692"/>
    </source>
</evidence>
<evidence type="ECO:0000256" key="8">
    <source>
        <dbReference type="ARBA" id="ARBA00022729"/>
    </source>
</evidence>
<dbReference type="STRING" id="1806891.Cs308_0081"/>
<dbReference type="Pfam" id="PF02415">
    <property type="entry name" value="Chlam_PMP"/>
    <property type="match status" value="2"/>
</dbReference>
<keyword evidence="4" id="KW-1134">Transmembrane beta strand</keyword>
<proteinExistence type="inferred from homology"/>
<dbReference type="InterPro" id="IPR036709">
    <property type="entry name" value="Autotransporte_beta_dom_sf"/>
</dbReference>
<evidence type="ECO:0000313" key="13">
    <source>
        <dbReference type="EMBL" id="ANH78252.1"/>
    </source>
</evidence>
<evidence type="ECO:0000256" key="2">
    <source>
        <dbReference type="ARBA" id="ARBA00004416"/>
    </source>
</evidence>
<evidence type="ECO:0000256" key="6">
    <source>
        <dbReference type="ARBA" id="ARBA00022525"/>
    </source>
</evidence>
<dbReference type="InterPro" id="IPR003368">
    <property type="entry name" value="POMP_repeat"/>
</dbReference>
<dbReference type="Pfam" id="PF03797">
    <property type="entry name" value="Autotransporter"/>
    <property type="match status" value="1"/>
</dbReference>
<keyword evidence="8 11" id="KW-0732">Signal</keyword>
<dbReference type="PROSITE" id="PS51208">
    <property type="entry name" value="AUTOTRANSPORTER"/>
    <property type="match status" value="1"/>
</dbReference>
<dbReference type="GO" id="GO:0009279">
    <property type="term" value="C:cell outer membrane"/>
    <property type="evidence" value="ECO:0007669"/>
    <property type="project" value="UniProtKB-SubCell"/>
</dbReference>
<keyword evidence="5" id="KW-0134">Cell wall</keyword>
<feature type="domain" description="Autotransporter" evidence="12">
    <location>
        <begin position="688"/>
        <end position="977"/>
    </location>
</feature>
<protein>
    <submittedName>
        <fullName evidence="13">Outer membrane protein pmp14</fullName>
    </submittedName>
</protein>
<dbReference type="SUPFAM" id="SSF103515">
    <property type="entry name" value="Autotransporter"/>
    <property type="match status" value="1"/>
</dbReference>
<organism evidence="13 14">
    <name type="scientific">Candidatus Chlamydia sanziniae</name>
    <dbReference type="NCBI Taxonomy" id="1806891"/>
    <lineage>
        <taxon>Bacteria</taxon>
        <taxon>Pseudomonadati</taxon>
        <taxon>Chlamydiota</taxon>
        <taxon>Chlamydiia</taxon>
        <taxon>Chlamydiales</taxon>
        <taxon>Chlamydiaceae</taxon>
        <taxon>Chlamydia/Chlamydophila group</taxon>
        <taxon>Chlamydia</taxon>
    </lineage>
</organism>
<dbReference type="InterPro" id="IPR011427">
    <property type="entry name" value="Polymorphic_membr_middle"/>
</dbReference>
<evidence type="ECO:0000256" key="9">
    <source>
        <dbReference type="ARBA" id="ARBA00023136"/>
    </source>
</evidence>
<dbReference type="EMBL" id="CP014639">
    <property type="protein sequence ID" value="ANH78252.1"/>
    <property type="molecule type" value="Genomic_DNA"/>
</dbReference>
<evidence type="ECO:0000256" key="1">
    <source>
        <dbReference type="ARBA" id="ARBA00004191"/>
    </source>
</evidence>
<feature type="chain" id="PRO_5008389529" evidence="11">
    <location>
        <begin position="23"/>
        <end position="977"/>
    </location>
</feature>
<accession>A0A1A9HVW0</accession>
<comment type="subcellular location">
    <subcellularLocation>
        <location evidence="2">Cell outer membrane</location>
        <topology evidence="2">Peripheral membrane protein</topology>
        <orientation evidence="2">Extracellular side</orientation>
    </subcellularLocation>
    <subcellularLocation>
        <location evidence="1">Secreted</location>
        <location evidence="1">Cell wall</location>
    </subcellularLocation>
</comment>
<evidence type="ECO:0000256" key="11">
    <source>
        <dbReference type="SAM" id="SignalP"/>
    </source>
</evidence>
<dbReference type="AlphaFoldDB" id="A0A1A9HVW0"/>
<evidence type="ECO:0000256" key="10">
    <source>
        <dbReference type="ARBA" id="ARBA00023237"/>
    </source>
</evidence>
<dbReference type="KEGG" id="csaz:Cs308_0081"/>
<dbReference type="PATRIC" id="fig|1806891.3.peg.77"/>
<evidence type="ECO:0000256" key="4">
    <source>
        <dbReference type="ARBA" id="ARBA00022452"/>
    </source>
</evidence>
<evidence type="ECO:0000256" key="3">
    <source>
        <dbReference type="ARBA" id="ARBA00007542"/>
    </source>
</evidence>
<keyword evidence="14" id="KW-1185">Reference proteome</keyword>
<keyword evidence="6" id="KW-0964">Secreted</keyword>
<keyword evidence="10" id="KW-0998">Cell outer membrane</keyword>
<dbReference type="RefSeq" id="WP_066481269.1">
    <property type="nucleotide sequence ID" value="NZ_CP014639.1"/>
</dbReference>
<name>A0A1A9HVW0_9CHLA</name>
<comment type="similarity">
    <text evidence="3">Belongs to the PMP outer membrane protein family.</text>
</comment>
<dbReference type="Gene3D" id="2.40.128.130">
    <property type="entry name" value="Autotransporter beta-domain"/>
    <property type="match status" value="1"/>
</dbReference>
<dbReference type="OrthoDB" id="18991at2"/>
<keyword evidence="9" id="KW-0472">Membrane</keyword>
<sequence>MPLSFKSSSFYFFACLCGTSWASGPQTLYGQPFSPPFFDQGEELKFRSDYIYSQISGIEFPTSFLGSSGNLSLLGNGHSLCFSFCQAPMTSSTRALLSATKTLTFTNFSTITIHGSQTSGEGGLIHGSKISFRFNKNLIFTNNKCAYSPASTTSTGSPTVTTVNISSSVIQPTDALEITGTTGKISFLSNIANFGSAIGCYPTASVIISNNSAPMEFAHNFSTCAGGVLHYGSSIIFKNNSGDIVFTGNSTANSLKGITPGHGMTFALGAGGAICIPTGSLIFTGNTGACTFSYNATADSAGAIYAQQCVLANRGPFTFHSNTATKNGGAICAKSLDIDAYGPMVFKNNRAEKGGAIYISPTIGGTDTTSKLRIAASRGDVIFTGNMLNTKPGIRNAITVDSGDITDLCATSTSRLIFYDPITQTLPSTGATSKPIIINSEGSLGSVIFSSENLSTAELLLPGNKTTTLLGNVTVAGGELRITQNAIVKVLRFTASAGQLTLGTGATLELGTPTGGATTNNITIGKLGFDVASFLDSNFATAAVNASGKTVTVSGGLTLVSDDNDELYDITLLKNSLAIPVVTFTGTTVTHTDFPDGDIFASDHYGYQGRWTATWLRPNLVPAPDGSLPGGTTPPTNTLYALWTTSSQDKAMYLFSPERRGELVSNTLWISFLANQACADALQETLLTDSEGLSLRIKGLGVYAKHNSKNNHEGFGGRYGGYQAILSMHYPDNTTLGGAFGQLYGTTYAHPYDSHDSGQISILSFFGRFPLVTQQSETLISWEACYGYTTNNFTTQYKTLRKTSTAKGRWHNNSYSVLISAEHPFLHWCLLTRNLAQAWGLSGFISAEFLGGWQHAFTEKGALARHFSRGRGYNVALPFGCSAQWQSPFKKAPSLLSLKVAYKPDILRVNPHNVVTIVSNQESTSISGAALRRHGMFVQIHDIVDLSKHTKAFIDYTLEGRRGYTNNRISLGWHGSF</sequence>
<dbReference type="Proteomes" id="UP000078162">
    <property type="component" value="Chromosome"/>
</dbReference>
<evidence type="ECO:0000259" key="12">
    <source>
        <dbReference type="PROSITE" id="PS51208"/>
    </source>
</evidence>
<keyword evidence="7" id="KW-0812">Transmembrane</keyword>
<evidence type="ECO:0000256" key="5">
    <source>
        <dbReference type="ARBA" id="ARBA00022512"/>
    </source>
</evidence>
<dbReference type="InterPro" id="IPR005546">
    <property type="entry name" value="Autotransporte_beta"/>
</dbReference>
<dbReference type="Pfam" id="PF07548">
    <property type="entry name" value="ChlamPMP_M"/>
    <property type="match status" value="1"/>
</dbReference>
<feature type="signal peptide" evidence="11">
    <location>
        <begin position="1"/>
        <end position="22"/>
    </location>
</feature>